<name>L1JLI3_GUITC</name>
<reference evidence="4 6" key="1">
    <citation type="journal article" date="2012" name="Nature">
        <title>Algal genomes reveal evolutionary mosaicism and the fate of nucleomorphs.</title>
        <authorList>
            <consortium name="DOE Joint Genome Institute"/>
            <person name="Curtis B.A."/>
            <person name="Tanifuji G."/>
            <person name="Burki F."/>
            <person name="Gruber A."/>
            <person name="Irimia M."/>
            <person name="Maruyama S."/>
            <person name="Arias M.C."/>
            <person name="Ball S.G."/>
            <person name="Gile G.H."/>
            <person name="Hirakawa Y."/>
            <person name="Hopkins J.F."/>
            <person name="Kuo A."/>
            <person name="Rensing S.A."/>
            <person name="Schmutz J."/>
            <person name="Symeonidi A."/>
            <person name="Elias M."/>
            <person name="Eveleigh R.J."/>
            <person name="Herman E.K."/>
            <person name="Klute M.J."/>
            <person name="Nakayama T."/>
            <person name="Obornik M."/>
            <person name="Reyes-Prieto A."/>
            <person name="Armbrust E.V."/>
            <person name="Aves S.J."/>
            <person name="Beiko R.G."/>
            <person name="Coutinho P."/>
            <person name="Dacks J.B."/>
            <person name="Durnford D.G."/>
            <person name="Fast N.M."/>
            <person name="Green B.R."/>
            <person name="Grisdale C.J."/>
            <person name="Hempel F."/>
            <person name="Henrissat B."/>
            <person name="Hoppner M.P."/>
            <person name="Ishida K."/>
            <person name="Kim E."/>
            <person name="Koreny L."/>
            <person name="Kroth P.G."/>
            <person name="Liu Y."/>
            <person name="Malik S.B."/>
            <person name="Maier U.G."/>
            <person name="McRose D."/>
            <person name="Mock T."/>
            <person name="Neilson J.A."/>
            <person name="Onodera N.T."/>
            <person name="Poole A.M."/>
            <person name="Pritham E.J."/>
            <person name="Richards T.A."/>
            <person name="Rocap G."/>
            <person name="Roy S.W."/>
            <person name="Sarai C."/>
            <person name="Schaack S."/>
            <person name="Shirato S."/>
            <person name="Slamovits C.H."/>
            <person name="Spencer D.F."/>
            <person name="Suzuki S."/>
            <person name="Worden A.Z."/>
            <person name="Zauner S."/>
            <person name="Barry K."/>
            <person name="Bell C."/>
            <person name="Bharti A.K."/>
            <person name="Crow J.A."/>
            <person name="Grimwood J."/>
            <person name="Kramer R."/>
            <person name="Lindquist E."/>
            <person name="Lucas S."/>
            <person name="Salamov A."/>
            <person name="McFadden G.I."/>
            <person name="Lane C.E."/>
            <person name="Keeling P.J."/>
            <person name="Gray M.W."/>
            <person name="Grigoriev I.V."/>
            <person name="Archibald J.M."/>
        </authorList>
    </citation>
    <scope>NUCLEOTIDE SEQUENCE</scope>
    <source>
        <strain evidence="4 6">CCMP2712</strain>
    </source>
</reference>
<dbReference type="OrthoDB" id="566238at2759"/>
<organism evidence="4">
    <name type="scientific">Guillardia theta (strain CCMP2712)</name>
    <name type="common">Cryptophyte</name>
    <dbReference type="NCBI Taxonomy" id="905079"/>
    <lineage>
        <taxon>Eukaryota</taxon>
        <taxon>Cryptophyceae</taxon>
        <taxon>Pyrenomonadales</taxon>
        <taxon>Geminigeraceae</taxon>
        <taxon>Guillardia</taxon>
    </lineage>
</organism>
<evidence type="ECO:0008006" key="7">
    <source>
        <dbReference type="Google" id="ProtNLM"/>
    </source>
</evidence>
<feature type="chain" id="PRO_5008771619" description="Rhodanese domain-containing protein" evidence="1">
    <location>
        <begin position="18"/>
        <end position="257"/>
    </location>
</feature>
<dbReference type="PROSITE" id="PS51465">
    <property type="entry name" value="KAZAL_2"/>
    <property type="match status" value="1"/>
</dbReference>
<reference evidence="5" key="3">
    <citation type="submission" date="2016-03" db="UniProtKB">
        <authorList>
            <consortium name="EnsemblProtists"/>
        </authorList>
    </citation>
    <scope>IDENTIFICATION</scope>
</reference>
<reference evidence="6" key="2">
    <citation type="submission" date="2012-11" db="EMBL/GenBank/DDBJ databases">
        <authorList>
            <person name="Kuo A."/>
            <person name="Curtis B.A."/>
            <person name="Tanifuji G."/>
            <person name="Burki F."/>
            <person name="Gruber A."/>
            <person name="Irimia M."/>
            <person name="Maruyama S."/>
            <person name="Arias M.C."/>
            <person name="Ball S.G."/>
            <person name="Gile G.H."/>
            <person name="Hirakawa Y."/>
            <person name="Hopkins J.F."/>
            <person name="Rensing S.A."/>
            <person name="Schmutz J."/>
            <person name="Symeonidi A."/>
            <person name="Elias M."/>
            <person name="Eveleigh R.J."/>
            <person name="Herman E.K."/>
            <person name="Klute M.J."/>
            <person name="Nakayama T."/>
            <person name="Obornik M."/>
            <person name="Reyes-Prieto A."/>
            <person name="Armbrust E.V."/>
            <person name="Aves S.J."/>
            <person name="Beiko R.G."/>
            <person name="Coutinho P."/>
            <person name="Dacks J.B."/>
            <person name="Durnford D.G."/>
            <person name="Fast N.M."/>
            <person name="Green B.R."/>
            <person name="Grisdale C."/>
            <person name="Hempe F."/>
            <person name="Henrissat B."/>
            <person name="Hoppner M.P."/>
            <person name="Ishida K.-I."/>
            <person name="Kim E."/>
            <person name="Koreny L."/>
            <person name="Kroth P.G."/>
            <person name="Liu Y."/>
            <person name="Malik S.-B."/>
            <person name="Maier U.G."/>
            <person name="McRose D."/>
            <person name="Mock T."/>
            <person name="Neilson J.A."/>
            <person name="Onodera N.T."/>
            <person name="Poole A.M."/>
            <person name="Pritham E.J."/>
            <person name="Richards T.A."/>
            <person name="Rocap G."/>
            <person name="Roy S.W."/>
            <person name="Sarai C."/>
            <person name="Schaack S."/>
            <person name="Shirato S."/>
            <person name="Slamovits C.H."/>
            <person name="Spencer D.F."/>
            <person name="Suzuki S."/>
            <person name="Worden A.Z."/>
            <person name="Zauner S."/>
            <person name="Barry K."/>
            <person name="Bell C."/>
            <person name="Bharti A.K."/>
            <person name="Crow J.A."/>
            <person name="Grimwood J."/>
            <person name="Kramer R."/>
            <person name="Lindquist E."/>
            <person name="Lucas S."/>
            <person name="Salamov A."/>
            <person name="McFadden G.I."/>
            <person name="Lane C.E."/>
            <person name="Keeling P.J."/>
            <person name="Gray M.W."/>
            <person name="Grigoriev I.V."/>
            <person name="Archibald J.M."/>
        </authorList>
    </citation>
    <scope>NUCLEOTIDE SEQUENCE</scope>
    <source>
        <strain evidence="6">CCMP2712</strain>
    </source>
</reference>
<evidence type="ECO:0000259" key="3">
    <source>
        <dbReference type="PROSITE" id="PS51465"/>
    </source>
</evidence>
<evidence type="ECO:0000259" key="2">
    <source>
        <dbReference type="PROSITE" id="PS50206"/>
    </source>
</evidence>
<dbReference type="Pfam" id="PF00581">
    <property type="entry name" value="Rhodanese"/>
    <property type="match status" value="1"/>
</dbReference>
<evidence type="ECO:0000313" key="4">
    <source>
        <dbReference type="EMBL" id="EKX49024.1"/>
    </source>
</evidence>
<dbReference type="KEGG" id="gtt:GUITHDRAFT_105105"/>
<dbReference type="SUPFAM" id="SSF100895">
    <property type="entry name" value="Kazal-type serine protease inhibitors"/>
    <property type="match status" value="1"/>
</dbReference>
<dbReference type="Proteomes" id="UP000011087">
    <property type="component" value="Unassembled WGS sequence"/>
</dbReference>
<feature type="signal peptide" evidence="1">
    <location>
        <begin position="1"/>
        <end position="17"/>
    </location>
</feature>
<keyword evidence="1" id="KW-0732">Signal</keyword>
<accession>L1JLI3</accession>
<dbReference type="InterPro" id="IPR036873">
    <property type="entry name" value="Rhodanese-like_dom_sf"/>
</dbReference>
<dbReference type="SMART" id="SM00450">
    <property type="entry name" value="RHOD"/>
    <property type="match status" value="1"/>
</dbReference>
<evidence type="ECO:0000256" key="1">
    <source>
        <dbReference type="SAM" id="SignalP"/>
    </source>
</evidence>
<sequence length="257" mass="27505">MPLLIILHLHGVSGTSTTNICQCPLNWNPVCGTGVVAPKVTFVNECFSKCSCSFAERSTCDVMQGECPLVNQSKACPNLPLNLDISSAYLEWSKNPSTFNLVVDVRTAEEYVGESKNNKIGHIPDAILVESLVDNPSAADMLLPCKNVAMLVVCRTGVRSLAAADILRQKGYPCVFNMDGGTLAWSQAGFPTVKGISNTTSVLASCNQPGQHVWSQSKGAGAVVGGMWVEEGQKIGANRMIGLFSGFLVLWKILLLL</sequence>
<feature type="domain" description="Rhodanese" evidence="2">
    <location>
        <begin position="101"/>
        <end position="194"/>
    </location>
</feature>
<dbReference type="InterPro" id="IPR052367">
    <property type="entry name" value="Thiosulfate_ST/Rhodanese-like"/>
</dbReference>
<dbReference type="PANTHER" id="PTHR45431:SF3">
    <property type="entry name" value="RHODANESE-LIKE DOMAIN-CONTAINING PROTEIN 15, CHLOROPLASTIC"/>
    <property type="match status" value="1"/>
</dbReference>
<feature type="domain" description="Kazal-like" evidence="3">
    <location>
        <begin position="15"/>
        <end position="69"/>
    </location>
</feature>
<dbReference type="PANTHER" id="PTHR45431">
    <property type="entry name" value="RHODANESE-LIKE DOMAIN-CONTAINING PROTEIN 15, CHLOROPLASTIC"/>
    <property type="match status" value="1"/>
</dbReference>
<dbReference type="InterPro" id="IPR002350">
    <property type="entry name" value="Kazal_dom"/>
</dbReference>
<dbReference type="RefSeq" id="XP_005836004.1">
    <property type="nucleotide sequence ID" value="XM_005835947.1"/>
</dbReference>
<dbReference type="PROSITE" id="PS50206">
    <property type="entry name" value="RHODANESE_3"/>
    <property type="match status" value="1"/>
</dbReference>
<dbReference type="EMBL" id="JH992983">
    <property type="protein sequence ID" value="EKX49024.1"/>
    <property type="molecule type" value="Genomic_DNA"/>
</dbReference>
<dbReference type="SUPFAM" id="SSF52821">
    <property type="entry name" value="Rhodanese/Cell cycle control phosphatase"/>
    <property type="match status" value="1"/>
</dbReference>
<evidence type="ECO:0000313" key="6">
    <source>
        <dbReference type="Proteomes" id="UP000011087"/>
    </source>
</evidence>
<keyword evidence="6" id="KW-1185">Reference proteome</keyword>
<evidence type="ECO:0000313" key="5">
    <source>
        <dbReference type="EnsemblProtists" id="EKX49024"/>
    </source>
</evidence>
<dbReference type="AlphaFoldDB" id="L1JLI3"/>
<dbReference type="PaxDb" id="55529-EKX49024"/>
<dbReference type="GeneID" id="17305721"/>
<proteinExistence type="predicted"/>
<dbReference type="InterPro" id="IPR001763">
    <property type="entry name" value="Rhodanese-like_dom"/>
</dbReference>
<dbReference type="HOGENOM" id="CLU_1083564_0_0_1"/>
<gene>
    <name evidence="4" type="ORF">GUITHDRAFT_105105</name>
</gene>
<protein>
    <recommendedName>
        <fullName evidence="7">Rhodanese domain-containing protein</fullName>
    </recommendedName>
</protein>
<dbReference type="Gene3D" id="3.40.250.10">
    <property type="entry name" value="Rhodanese-like domain"/>
    <property type="match status" value="1"/>
</dbReference>
<dbReference type="EnsemblProtists" id="EKX49024">
    <property type="protein sequence ID" value="EKX49024"/>
    <property type="gene ID" value="GUITHDRAFT_105105"/>
</dbReference>
<dbReference type="InterPro" id="IPR036058">
    <property type="entry name" value="Kazal_dom_sf"/>
</dbReference>
<dbReference type="CDD" id="cd00158">
    <property type="entry name" value="RHOD"/>
    <property type="match status" value="1"/>
</dbReference>